<evidence type="ECO:0000313" key="10">
    <source>
        <dbReference type="Proteomes" id="UP001165306"/>
    </source>
</evidence>
<evidence type="ECO:0000313" key="9">
    <source>
        <dbReference type="EMBL" id="MCM8747986.1"/>
    </source>
</evidence>
<comment type="subcellular location">
    <subcellularLocation>
        <location evidence="5 6">Cytoplasm</location>
    </subcellularLocation>
</comment>
<dbReference type="InterPro" id="IPR003753">
    <property type="entry name" value="Exonuc_VII_L"/>
</dbReference>
<dbReference type="Proteomes" id="UP001165306">
    <property type="component" value="Unassembled WGS sequence"/>
</dbReference>
<evidence type="ECO:0000256" key="4">
    <source>
        <dbReference type="ARBA" id="ARBA00022839"/>
    </source>
</evidence>
<protein>
    <recommendedName>
        <fullName evidence="5">Exodeoxyribonuclease 7 large subunit</fullName>
        <ecNumber evidence="5">3.1.11.6</ecNumber>
    </recommendedName>
    <alternativeName>
        <fullName evidence="5">Exodeoxyribonuclease VII large subunit</fullName>
        <shortName evidence="5">Exonuclease VII large subunit</shortName>
    </alternativeName>
</protein>
<proteinExistence type="inferred from homology"/>
<dbReference type="EMBL" id="JAMSLR010000001">
    <property type="protein sequence ID" value="MCM8747986.1"/>
    <property type="molecule type" value="Genomic_DNA"/>
</dbReference>
<comment type="caution">
    <text evidence="9">The sequence shown here is derived from an EMBL/GenBank/DDBJ whole genome shotgun (WGS) entry which is preliminary data.</text>
</comment>
<comment type="catalytic activity">
    <reaction evidence="5 6">
        <text>Exonucleolytic cleavage in either 5'- to 3'- or 3'- to 5'-direction to yield nucleoside 5'-phosphates.</text>
        <dbReference type="EC" id="3.1.11.6"/>
    </reaction>
</comment>
<sequence>MNNSDGMFTILSVGELTTYIRDVLERDPVLGSVWVTGEATNVVRSTAGHVYFSLRDDKSQIKCVLFRSYVRQQRFIPANGDAVLVHGNVSVYEVAGAYQLYVDEIQPVGDGRLRLAFQELCRKLEAEGLFDETRKRPLPRRPRCIGVITSPTGAVWHDIQTVLRRRYPLAHLLLAPAQVQGEEAPQSVIAALEELNHDGRAEVIIIARGGGSLEDLWCFNSETLARAVFASHIPVISAIGHETDVTLCDLVADCRAPTPSAAAEIVAPDIRELLSELAEFASRLRTALDERVQDERDRLDRRRARLEHGSPRRRIGQERLRLDGLEGRLRRQIARTVQEKRQRLGALGRQIQLLHPHGPLERGYALVTDRFTGQRQRSAHDLEIGQHLLLEFIDGAAATQVNEVHLTRARGAECG</sequence>
<dbReference type="RefSeq" id="WP_284055765.1">
    <property type="nucleotide sequence ID" value="NZ_JAMSLR010000001.1"/>
</dbReference>
<dbReference type="HAMAP" id="MF_00378">
    <property type="entry name" value="Exonuc_7_L"/>
    <property type="match status" value="1"/>
</dbReference>
<dbReference type="GO" id="GO:0008855">
    <property type="term" value="F:exodeoxyribonuclease VII activity"/>
    <property type="evidence" value="ECO:0007669"/>
    <property type="project" value="UniProtKB-UniRule"/>
</dbReference>
<feature type="domain" description="OB-fold nucleic acid binding" evidence="8">
    <location>
        <begin position="11"/>
        <end position="106"/>
    </location>
</feature>
<comment type="function">
    <text evidence="5">Bidirectionally degrades single-stranded DNA into large acid-insoluble oligonucleotides, which are then degraded further into small acid-soluble oligonucleotides.</text>
</comment>
<keyword evidence="3 5" id="KW-0378">Hydrolase</keyword>
<reference evidence="9" key="1">
    <citation type="submission" date="2022-06" db="EMBL/GenBank/DDBJ databases">
        <title>CFH 74404 Thermomicrobiaceae sp.</title>
        <authorList>
            <person name="Ming H."/>
            <person name="Li W.-J."/>
            <person name="Zhao Z."/>
        </authorList>
    </citation>
    <scope>NUCLEOTIDE SEQUENCE</scope>
    <source>
        <strain evidence="9">CFH 74404</strain>
    </source>
</reference>
<dbReference type="NCBIfam" id="TIGR00237">
    <property type="entry name" value="xseA"/>
    <property type="match status" value="1"/>
</dbReference>
<evidence type="ECO:0000256" key="2">
    <source>
        <dbReference type="ARBA" id="ARBA00022722"/>
    </source>
</evidence>
<organism evidence="9 10">
    <name type="scientific">Thermalbibacter longus</name>
    <dbReference type="NCBI Taxonomy" id="2951981"/>
    <lineage>
        <taxon>Bacteria</taxon>
        <taxon>Pseudomonadati</taxon>
        <taxon>Thermomicrobiota</taxon>
        <taxon>Thermomicrobia</taxon>
        <taxon>Thermomicrobiales</taxon>
        <taxon>Thermomicrobiaceae</taxon>
        <taxon>Thermalbibacter</taxon>
    </lineage>
</organism>
<keyword evidence="2 5" id="KW-0540">Nuclease</keyword>
<dbReference type="Pfam" id="PF02601">
    <property type="entry name" value="Exonuc_VII_L"/>
    <property type="match status" value="1"/>
</dbReference>
<dbReference type="CDD" id="cd04489">
    <property type="entry name" value="ExoVII_LU_OBF"/>
    <property type="match status" value="1"/>
</dbReference>
<dbReference type="GO" id="GO:0005737">
    <property type="term" value="C:cytoplasm"/>
    <property type="evidence" value="ECO:0007669"/>
    <property type="project" value="UniProtKB-SubCell"/>
</dbReference>
<name>A0AA41W9V6_9BACT</name>
<accession>A0AA41W9V6</accession>
<evidence type="ECO:0000259" key="7">
    <source>
        <dbReference type="Pfam" id="PF02601"/>
    </source>
</evidence>
<dbReference type="PANTHER" id="PTHR30008:SF0">
    <property type="entry name" value="EXODEOXYRIBONUCLEASE 7 LARGE SUBUNIT"/>
    <property type="match status" value="1"/>
</dbReference>
<gene>
    <name evidence="5 9" type="primary">xseA</name>
    <name evidence="9" type="ORF">NET02_02370</name>
</gene>
<comment type="similarity">
    <text evidence="5 6">Belongs to the XseA family.</text>
</comment>
<dbReference type="EC" id="3.1.11.6" evidence="5"/>
<evidence type="ECO:0000256" key="5">
    <source>
        <dbReference type="HAMAP-Rule" id="MF_00378"/>
    </source>
</evidence>
<dbReference type="InterPro" id="IPR025824">
    <property type="entry name" value="OB-fold_nuc-bd_dom"/>
</dbReference>
<dbReference type="PANTHER" id="PTHR30008">
    <property type="entry name" value="EXODEOXYRIBONUCLEASE 7 LARGE SUBUNIT"/>
    <property type="match status" value="1"/>
</dbReference>
<keyword evidence="10" id="KW-1185">Reference proteome</keyword>
<dbReference type="GO" id="GO:0003676">
    <property type="term" value="F:nucleic acid binding"/>
    <property type="evidence" value="ECO:0007669"/>
    <property type="project" value="InterPro"/>
</dbReference>
<evidence type="ECO:0000259" key="8">
    <source>
        <dbReference type="Pfam" id="PF13742"/>
    </source>
</evidence>
<dbReference type="Pfam" id="PF13742">
    <property type="entry name" value="tRNA_anti_2"/>
    <property type="match status" value="1"/>
</dbReference>
<dbReference type="GO" id="GO:0009318">
    <property type="term" value="C:exodeoxyribonuclease VII complex"/>
    <property type="evidence" value="ECO:0007669"/>
    <property type="project" value="UniProtKB-UniRule"/>
</dbReference>
<keyword evidence="1 5" id="KW-0963">Cytoplasm</keyword>
<comment type="subunit">
    <text evidence="5">Heterooligomer composed of large and small subunits.</text>
</comment>
<dbReference type="GO" id="GO:0006308">
    <property type="term" value="P:DNA catabolic process"/>
    <property type="evidence" value="ECO:0007669"/>
    <property type="project" value="UniProtKB-UniRule"/>
</dbReference>
<evidence type="ECO:0000256" key="3">
    <source>
        <dbReference type="ARBA" id="ARBA00022801"/>
    </source>
</evidence>
<evidence type="ECO:0000256" key="1">
    <source>
        <dbReference type="ARBA" id="ARBA00022490"/>
    </source>
</evidence>
<dbReference type="AlphaFoldDB" id="A0AA41W9V6"/>
<feature type="domain" description="Exonuclease VII large subunit C-terminal" evidence="7">
    <location>
        <begin position="129"/>
        <end position="350"/>
    </location>
</feature>
<keyword evidence="4 5" id="KW-0269">Exonuclease</keyword>
<dbReference type="InterPro" id="IPR020579">
    <property type="entry name" value="Exonuc_VII_lsu_C"/>
</dbReference>
<evidence type="ECO:0000256" key="6">
    <source>
        <dbReference type="RuleBase" id="RU004355"/>
    </source>
</evidence>